<reference evidence="1 2" key="1">
    <citation type="submission" date="2019-05" db="EMBL/GenBank/DDBJ databases">
        <authorList>
            <person name="Moore K."/>
            <person name="O'Neill P."/>
            <person name="Farbos A."/>
            <person name="Studholme D.J."/>
        </authorList>
    </citation>
    <scope>NUCLEOTIDE SEQUENCE [LARGE SCALE GENOMIC DNA]</scope>
    <source>
        <strain evidence="1 2">DSM 9128</strain>
    </source>
</reference>
<proteinExistence type="predicted"/>
<dbReference type="AlphaFoldDB" id="A0A5R8ZWJ7"/>
<accession>A0A5R8ZWJ7</accession>
<reference evidence="2" key="2">
    <citation type="submission" date="2019-06" db="EMBL/GenBank/DDBJ databases">
        <title>AzeR, a transcriptional regulator that responds to azelaic acid in Pseudomonas nitroreducens.</title>
        <authorList>
            <person name="Bez C."/>
            <person name="Javvadi S.G."/>
            <person name="Bertani I."/>
            <person name="Devescovi G."/>
            <person name="Studholme D.J."/>
            <person name="Geller A."/>
            <person name="Levy A."/>
            <person name="Venturi V."/>
        </authorList>
    </citation>
    <scope>NUCLEOTIDE SEQUENCE [LARGE SCALE GENOMIC DNA]</scope>
    <source>
        <strain evidence="2">DSM 9128</strain>
    </source>
</reference>
<organism evidence="1 2">
    <name type="scientific">Pseudomonas nitroreducens</name>
    <dbReference type="NCBI Taxonomy" id="46680"/>
    <lineage>
        <taxon>Bacteria</taxon>
        <taxon>Pseudomonadati</taxon>
        <taxon>Pseudomonadota</taxon>
        <taxon>Gammaproteobacteria</taxon>
        <taxon>Pseudomonadales</taxon>
        <taxon>Pseudomonadaceae</taxon>
        <taxon>Pseudomonas</taxon>
    </lineage>
</organism>
<evidence type="ECO:0000313" key="2">
    <source>
        <dbReference type="Proteomes" id="UP000307510"/>
    </source>
</evidence>
<protein>
    <submittedName>
        <fullName evidence="1">Uncharacterized protein</fullName>
    </submittedName>
</protein>
<comment type="caution">
    <text evidence="1">The sequence shown here is derived from an EMBL/GenBank/DDBJ whole genome shotgun (WGS) entry which is preliminary data.</text>
</comment>
<sequence length="245" mass="26267">MAQPQVFKGVGIVYIQRLGLANAILRDMGDVEQLKFANRSSSTTWKQHRRPGGGNLAKLDILEGMDLSVQAQEWTPENQALYLQGSLEELAVETVTGEEIVLTPGGLSPTEFPGPTNVVLTKTSGSTPIPLSAVVVSAAGVRVPADSTEITEATPATIAYSSTKGTRIQPIIEAGAEYKLVFDGLNEADSGRPVIVTVWRWKAPPAEEVSLIDAENPGKLLAKGEVLADSSRPANESPFYRIDWL</sequence>
<name>A0A5R8ZWJ7_PSENT</name>
<dbReference type="EMBL" id="VASG01000007">
    <property type="protein sequence ID" value="TLP70813.1"/>
    <property type="molecule type" value="Genomic_DNA"/>
</dbReference>
<dbReference type="RefSeq" id="WP_138215971.1">
    <property type="nucleotide sequence ID" value="NZ_VASG01000007.1"/>
</dbReference>
<dbReference type="Proteomes" id="UP000307510">
    <property type="component" value="Unassembled WGS sequence"/>
</dbReference>
<evidence type="ECO:0000313" key="1">
    <source>
        <dbReference type="EMBL" id="TLP70813.1"/>
    </source>
</evidence>
<gene>
    <name evidence="1" type="ORF">FEA48_23560</name>
</gene>